<feature type="compositionally biased region" description="Pro residues" evidence="1">
    <location>
        <begin position="1514"/>
        <end position="1523"/>
    </location>
</feature>
<evidence type="ECO:0000256" key="1">
    <source>
        <dbReference type="SAM" id="MobiDB-lite"/>
    </source>
</evidence>
<dbReference type="Proteomes" id="UP000537775">
    <property type="component" value="Unassembled WGS sequence"/>
</dbReference>
<feature type="compositionally biased region" description="Polar residues" evidence="1">
    <location>
        <begin position="1491"/>
        <end position="1500"/>
    </location>
</feature>
<sequence length="1523" mass="161635">MKDEQLGSGGLRARLAARLRQRIGQPEVEAKELRAFDVVMDRRQFLTTAQLGIVGGLVASGIPPTRWGAVDSALAVEPAEVGLTLADEMSVPVATQLTFGTELFQETIYSQPAVSPAAVGSHALIEGARNSRRLQSDLDSSSPAESAFLDTGFHWGSPELVQLEDTSSGWELVHYRQPWGARTDGASTDGMVREVIIGAGKGLKSPTQVLTITGSRANAYAGNPVTSGVTYVVVVIDADVAGGGFVCVGAGAWEPSTIGAGVTEYPVTWKFETLGSLGPGQAVEYADTYRTHGYENSTSYEAGNANEYIVLYYPGGYLILSLTDSANRPGYATLAVFTFDWPENDSGSRVVHIENDVVLAKSWADSSSFTFQTATLPLDRGTAGTPQTFLAPYVQVQKTSYFGQDYAVASFTADSMIDVDVPHFDTIGDVNALYTVTDDLGFKHHVKLARFQGTVALFVIFGEEVTLEGFFPLAVPEPAGGVGQPTTLSGGVSKFGGFRFVACNSDGNLFLLRQGRLQPQNSPYTDPVYGLFDASGNPAPPPQNTTSTAYDPIPGTTESSSNLHQLLNWVKTTTPPGEQNLINIGYNVLLNAALAFGTDPTNQSQAVWLGDSYQAAYAPHRFVRDSEHVEVKQAQGSSTQFSSYLTMCHPVTRTWHSRQIATQVLPQPPGLNESGDHWQATVAGANAYGRAVRMDNDANAHLQIEVRADSPTTVTDDTSNLYYDVDRYSSFLASPDPTTGRLALVVKAESFAQVLYARLVDTSGLFPSSGDAAMLASRGVETYAWQPVNLSAQGQQRLGNDGTASTLLSLGDDAPLVDTYQYVSQSSLYDDSTDPNGGWQFKVYGASQANMGNLAEYLNTSGQNILAANSQLALGASSGSGGPDPLTAVTAVPSQGLATMTATFTYPKGTIGGGPSTGPPLGDLGSIWSGISHALHDALHWLQNVEKEAYQALAEGAVGIELAADSITATVSADIMQAVNGVDSALEEVVQTVEEYANIVANLIVTIVEQSFLYQLIERIIALISLFWHLKDIQALTGSLRKLVENLLGGANGQTTPSIPAGSSWDVVGSYIGNDSVNALLQQTDTSAVPTEVTSALLDDIAANPFTTKLVTKVVSYVNQVVSGALKELPFSVSMPVEVDVLSEVEQDIVAAVENITVDTVQALVTNLAADVSNPQATFTNLSQSLGSLLKEVEQEVENVYDKLDQQAQQAVDYATSAVVNNSEPFVTLKVAELADLARLFGFGTVSGSNVTLTIQDAVYFPAAVVIWATLYVKDGTSTSNMGQVYSALSTSTSDELTGGSVETWTGVRLAVDFCLGEAVAGTWIVAANEESVALEHDPFEYTAAWMALIPATVNFVYHFTSDETPTFVNSFVPSWELLSALGTCYWTTAGPNTGAGWDAGEPRPSDLFEMADAFVALIEIIVAAVEAAEGDDAVVGAVGDILVSTTFIVTFLYELGESALEEAFPYVAVYVGAAPGIGYIMQMVDAFSAQGQLPPGTTNPKRKGPPAGRPRRPAPTPPGKAR</sequence>
<dbReference type="RefSeq" id="WP_184749040.1">
    <property type="nucleotide sequence ID" value="NZ_BAAAJR010000008.1"/>
</dbReference>
<comment type="caution">
    <text evidence="2">The sequence shown here is derived from an EMBL/GenBank/DDBJ whole genome shotgun (WGS) entry which is preliminary data.</text>
</comment>
<protein>
    <submittedName>
        <fullName evidence="2">Uncharacterized protein</fullName>
    </submittedName>
</protein>
<evidence type="ECO:0000313" key="3">
    <source>
        <dbReference type="Proteomes" id="UP000537775"/>
    </source>
</evidence>
<dbReference type="EMBL" id="JACHML010000001">
    <property type="protein sequence ID" value="MBB6389748.1"/>
    <property type="molecule type" value="Genomic_DNA"/>
</dbReference>
<evidence type="ECO:0000313" key="2">
    <source>
        <dbReference type="EMBL" id="MBB6389748.1"/>
    </source>
</evidence>
<proteinExistence type="predicted"/>
<gene>
    <name evidence="2" type="ORF">HD594_000061</name>
</gene>
<keyword evidence="3" id="KW-1185">Reference proteome</keyword>
<name>A0A7X0KT74_9MICO</name>
<feature type="compositionally biased region" description="Basic residues" evidence="1">
    <location>
        <begin position="1501"/>
        <end position="1513"/>
    </location>
</feature>
<reference evidence="2 3" key="1">
    <citation type="submission" date="2020-08" db="EMBL/GenBank/DDBJ databases">
        <title>Sequencing the genomes of 1000 actinobacteria strains.</title>
        <authorList>
            <person name="Klenk H.-P."/>
        </authorList>
    </citation>
    <scope>NUCLEOTIDE SEQUENCE [LARGE SCALE GENOMIC DNA]</scope>
    <source>
        <strain evidence="2 3">DSM 12511</strain>
    </source>
</reference>
<accession>A0A7X0KT74</accession>
<feature type="region of interest" description="Disordered" evidence="1">
    <location>
        <begin position="1491"/>
        <end position="1523"/>
    </location>
</feature>
<organism evidence="2 3">
    <name type="scientific">Microbacterium thalassium</name>
    <dbReference type="NCBI Taxonomy" id="362649"/>
    <lineage>
        <taxon>Bacteria</taxon>
        <taxon>Bacillati</taxon>
        <taxon>Actinomycetota</taxon>
        <taxon>Actinomycetes</taxon>
        <taxon>Micrococcales</taxon>
        <taxon>Microbacteriaceae</taxon>
        <taxon>Microbacterium</taxon>
    </lineage>
</organism>